<evidence type="ECO:0000259" key="2">
    <source>
        <dbReference type="Pfam" id="PF22939"/>
    </source>
</evidence>
<evidence type="ECO:0000259" key="3">
    <source>
        <dbReference type="Pfam" id="PF24883"/>
    </source>
</evidence>
<dbReference type="InterPro" id="IPR027417">
    <property type="entry name" value="P-loop_NTPase"/>
</dbReference>
<accession>A0A3N4KEI8</accession>
<dbReference type="AlphaFoldDB" id="A0A3N4KEI8"/>
<protein>
    <submittedName>
        <fullName evidence="4">Uncharacterized protein</fullName>
    </submittedName>
</protein>
<keyword evidence="5" id="KW-1185">Reference proteome</keyword>
<organism evidence="4 5">
    <name type="scientific">Morchella conica CCBAS932</name>
    <dbReference type="NCBI Taxonomy" id="1392247"/>
    <lineage>
        <taxon>Eukaryota</taxon>
        <taxon>Fungi</taxon>
        <taxon>Dikarya</taxon>
        <taxon>Ascomycota</taxon>
        <taxon>Pezizomycotina</taxon>
        <taxon>Pezizomycetes</taxon>
        <taxon>Pezizales</taxon>
        <taxon>Morchellaceae</taxon>
        <taxon>Morchella</taxon>
    </lineage>
</organism>
<dbReference type="InParanoid" id="A0A3N4KEI8"/>
<feature type="non-terminal residue" evidence="4">
    <location>
        <position position="1"/>
    </location>
</feature>
<dbReference type="OrthoDB" id="195446at2759"/>
<feature type="non-terminal residue" evidence="4">
    <location>
        <position position="381"/>
    </location>
</feature>
<dbReference type="SUPFAM" id="SSF52540">
    <property type="entry name" value="P-loop containing nucleoside triphosphate hydrolases"/>
    <property type="match status" value="1"/>
</dbReference>
<evidence type="ECO:0000313" key="5">
    <source>
        <dbReference type="Proteomes" id="UP000277580"/>
    </source>
</evidence>
<dbReference type="PANTHER" id="PTHR10039:SF15">
    <property type="entry name" value="NACHT DOMAIN-CONTAINING PROTEIN"/>
    <property type="match status" value="1"/>
</dbReference>
<dbReference type="Proteomes" id="UP000277580">
    <property type="component" value="Unassembled WGS sequence"/>
</dbReference>
<dbReference type="InterPro" id="IPR056884">
    <property type="entry name" value="NPHP3-like_N"/>
</dbReference>
<feature type="domain" description="Nephrocystin 3-like N-terminal" evidence="3">
    <location>
        <begin position="28"/>
        <end position="189"/>
    </location>
</feature>
<dbReference type="Gene3D" id="3.40.50.300">
    <property type="entry name" value="P-loop containing nucleotide triphosphate hydrolases"/>
    <property type="match status" value="1"/>
</dbReference>
<sequence length="381" mass="43884">DRTNVLNWLYPRPYDEKHREIGGRRQKNTGQWILGLQNVQNWLDPNNTGSRLLWAYGIPGAGKTFLSSFIIDHLRAQNQALVYIYFNHKEQDQQKPIHVLSSFLKQLSCQSPSLPKAVRDLHNRIESKQERPTLEDLYTALVLVAGSFSQTFVVCDALDECDFETQRKDLLPLFHRMESVGIRLFLTSREHPEDIQDSLQSSPKVELSAKNEDIKIYIEQKIDENPRARRLISQGNCKDRIIEQLQQSANGMFLLVSFHIKHLCQQATVKQILVELDNLSKSSNKESPMDPTYDRVVDIIRSQTPNFVELAMRVLTWIVKARSVLSVRELQLAVSVDEKCTVFEEFSLPDRKTLLDVCGGFASIDEKDRVVLVHLTVHEYL</sequence>
<dbReference type="STRING" id="1392247.A0A3N4KEI8"/>
<proteinExistence type="predicted"/>
<evidence type="ECO:0000256" key="1">
    <source>
        <dbReference type="ARBA" id="ARBA00022737"/>
    </source>
</evidence>
<name>A0A3N4KEI8_9PEZI</name>
<dbReference type="Pfam" id="PF22939">
    <property type="entry name" value="WHD_GPIID"/>
    <property type="match status" value="1"/>
</dbReference>
<reference evidence="4 5" key="1">
    <citation type="journal article" date="2018" name="Nat. Ecol. Evol.">
        <title>Pezizomycetes genomes reveal the molecular basis of ectomycorrhizal truffle lifestyle.</title>
        <authorList>
            <person name="Murat C."/>
            <person name="Payen T."/>
            <person name="Noel B."/>
            <person name="Kuo A."/>
            <person name="Morin E."/>
            <person name="Chen J."/>
            <person name="Kohler A."/>
            <person name="Krizsan K."/>
            <person name="Balestrini R."/>
            <person name="Da Silva C."/>
            <person name="Montanini B."/>
            <person name="Hainaut M."/>
            <person name="Levati E."/>
            <person name="Barry K.W."/>
            <person name="Belfiori B."/>
            <person name="Cichocki N."/>
            <person name="Clum A."/>
            <person name="Dockter R.B."/>
            <person name="Fauchery L."/>
            <person name="Guy J."/>
            <person name="Iotti M."/>
            <person name="Le Tacon F."/>
            <person name="Lindquist E.A."/>
            <person name="Lipzen A."/>
            <person name="Malagnac F."/>
            <person name="Mello A."/>
            <person name="Molinier V."/>
            <person name="Miyauchi S."/>
            <person name="Poulain J."/>
            <person name="Riccioni C."/>
            <person name="Rubini A."/>
            <person name="Sitrit Y."/>
            <person name="Splivallo R."/>
            <person name="Traeger S."/>
            <person name="Wang M."/>
            <person name="Zifcakova L."/>
            <person name="Wipf D."/>
            <person name="Zambonelli A."/>
            <person name="Paolocci F."/>
            <person name="Nowrousian M."/>
            <person name="Ottonello S."/>
            <person name="Baldrian P."/>
            <person name="Spatafora J.W."/>
            <person name="Henrissat B."/>
            <person name="Nagy L.G."/>
            <person name="Aury J.M."/>
            <person name="Wincker P."/>
            <person name="Grigoriev I.V."/>
            <person name="Bonfante P."/>
            <person name="Martin F.M."/>
        </authorList>
    </citation>
    <scope>NUCLEOTIDE SEQUENCE [LARGE SCALE GENOMIC DNA]</scope>
    <source>
        <strain evidence="4 5">CCBAS932</strain>
    </source>
</reference>
<dbReference type="PANTHER" id="PTHR10039">
    <property type="entry name" value="AMELOGENIN"/>
    <property type="match status" value="1"/>
</dbReference>
<dbReference type="EMBL" id="ML119157">
    <property type="protein sequence ID" value="RPB08944.1"/>
    <property type="molecule type" value="Genomic_DNA"/>
</dbReference>
<dbReference type="Pfam" id="PF24883">
    <property type="entry name" value="NPHP3_N"/>
    <property type="match status" value="1"/>
</dbReference>
<gene>
    <name evidence="4" type="ORF">P167DRAFT_478493</name>
</gene>
<dbReference type="InterPro" id="IPR054471">
    <property type="entry name" value="GPIID_WHD"/>
</dbReference>
<feature type="domain" description="GPI inositol-deacylase winged helix" evidence="2">
    <location>
        <begin position="306"/>
        <end position="381"/>
    </location>
</feature>
<keyword evidence="1" id="KW-0677">Repeat</keyword>
<evidence type="ECO:0000313" key="4">
    <source>
        <dbReference type="EMBL" id="RPB08944.1"/>
    </source>
</evidence>